<dbReference type="EMBL" id="BAABRO010000007">
    <property type="protein sequence ID" value="GAA5508017.1"/>
    <property type="molecule type" value="Genomic_DNA"/>
</dbReference>
<evidence type="ECO:0000256" key="1">
    <source>
        <dbReference type="SAM" id="SignalP"/>
    </source>
</evidence>
<keyword evidence="3" id="KW-1185">Reference proteome</keyword>
<evidence type="ECO:0000313" key="2">
    <source>
        <dbReference type="EMBL" id="GAA5508017.1"/>
    </source>
</evidence>
<organism evidence="2 3">
    <name type="scientific">Novipirellula caenicola</name>
    <dbReference type="NCBI Taxonomy" id="1536901"/>
    <lineage>
        <taxon>Bacteria</taxon>
        <taxon>Pseudomonadati</taxon>
        <taxon>Planctomycetota</taxon>
        <taxon>Planctomycetia</taxon>
        <taxon>Pirellulales</taxon>
        <taxon>Pirellulaceae</taxon>
        <taxon>Novipirellula</taxon>
    </lineage>
</organism>
<evidence type="ECO:0000313" key="3">
    <source>
        <dbReference type="Proteomes" id="UP001416858"/>
    </source>
</evidence>
<proteinExistence type="predicted"/>
<feature type="signal peptide" evidence="1">
    <location>
        <begin position="1"/>
        <end position="21"/>
    </location>
</feature>
<feature type="chain" id="PRO_5047241646" evidence="1">
    <location>
        <begin position="22"/>
        <end position="179"/>
    </location>
</feature>
<reference evidence="2 3" key="1">
    <citation type="submission" date="2024-02" db="EMBL/GenBank/DDBJ databases">
        <title>Rhodopirellula caenicola NBRC 110016.</title>
        <authorList>
            <person name="Ichikawa N."/>
            <person name="Katano-Makiyama Y."/>
            <person name="Hidaka K."/>
        </authorList>
    </citation>
    <scope>NUCLEOTIDE SEQUENCE [LARGE SCALE GENOMIC DNA]</scope>
    <source>
        <strain evidence="2 3">NBRC 110016</strain>
    </source>
</reference>
<protein>
    <submittedName>
        <fullName evidence="2">Uncharacterized protein</fullName>
    </submittedName>
</protein>
<dbReference type="Proteomes" id="UP001416858">
    <property type="component" value="Unassembled WGS sequence"/>
</dbReference>
<keyword evidence="1" id="KW-0732">Signal</keyword>
<accession>A0ABP9VS81</accession>
<name>A0ABP9VS81_9BACT</name>
<sequence length="179" mass="19637">MSKLICMLSLSTIIVMTGTLAAQCPDTDSMLPHFVGRVTCCTAWYGTSSGMNKCRDCWSCKQIRGVCYDCKNHYNECKPTAHGAIAVPCLPILDEGPFQFGLIEATETSSGRKVLIAATEDDYRRSESMRLRISKDEVVLTSCSLGIGGNYCIGGCPNDGTFRYCKLHGSFGHYYCSCF</sequence>
<comment type="caution">
    <text evidence="2">The sequence shown here is derived from an EMBL/GenBank/DDBJ whole genome shotgun (WGS) entry which is preliminary data.</text>
</comment>
<gene>
    <name evidence="2" type="ORF">Rcae01_03477</name>
</gene>